<dbReference type="GO" id="GO:0030729">
    <property type="term" value="F:acetoacetate-CoA ligase activity"/>
    <property type="evidence" value="ECO:0007669"/>
    <property type="project" value="TreeGrafter"/>
</dbReference>
<dbReference type="OrthoDB" id="4115147at2759"/>
<dbReference type="AlphaFoldDB" id="A0A0D2D8H5"/>
<name>A0A0D2D8H5_9EURO</name>
<dbReference type="PANTHER" id="PTHR42921">
    <property type="entry name" value="ACETOACETYL-COA SYNTHETASE"/>
    <property type="match status" value="1"/>
</dbReference>
<dbReference type="SUPFAM" id="SSF56801">
    <property type="entry name" value="Acetyl-CoA synthetase-like"/>
    <property type="match status" value="1"/>
</dbReference>
<dbReference type="STRING" id="348802.A0A0D2D8H5"/>
<evidence type="ECO:0000313" key="1">
    <source>
        <dbReference type="EMBL" id="KIW58592.1"/>
    </source>
</evidence>
<evidence type="ECO:0008006" key="3">
    <source>
        <dbReference type="Google" id="ProtNLM"/>
    </source>
</evidence>
<dbReference type="Proteomes" id="UP000054342">
    <property type="component" value="Unassembled WGS sequence"/>
</dbReference>
<dbReference type="Gene3D" id="3.30.300.30">
    <property type="match status" value="1"/>
</dbReference>
<dbReference type="InterPro" id="IPR045851">
    <property type="entry name" value="AMP-bd_C_sf"/>
</dbReference>
<dbReference type="PANTHER" id="PTHR42921:SF4">
    <property type="entry name" value="ACETOACETYL-COA SYNTHASE (AFU_ORTHOLOGUE AFUA_8G04770)"/>
    <property type="match status" value="1"/>
</dbReference>
<dbReference type="EMBL" id="KN847318">
    <property type="protein sequence ID" value="KIW58592.1"/>
    <property type="molecule type" value="Genomic_DNA"/>
</dbReference>
<accession>A0A0D2D8H5</accession>
<dbReference type="HOGENOM" id="CLU_187819_0_0_1"/>
<protein>
    <recommendedName>
        <fullName evidence="3">AMP-binding enzyme C-terminal domain-containing protein</fullName>
    </recommendedName>
</protein>
<reference evidence="1 2" key="1">
    <citation type="submission" date="2015-01" db="EMBL/GenBank/DDBJ databases">
        <title>The Genome Sequence of Exophiala xenobiotica CBS118157.</title>
        <authorList>
            <consortium name="The Broad Institute Genomics Platform"/>
            <person name="Cuomo C."/>
            <person name="de Hoog S."/>
            <person name="Gorbushina A."/>
            <person name="Stielow B."/>
            <person name="Teixiera M."/>
            <person name="Abouelleil A."/>
            <person name="Chapman S.B."/>
            <person name="Priest M."/>
            <person name="Young S.K."/>
            <person name="Wortman J."/>
            <person name="Nusbaum C."/>
            <person name="Birren B."/>
        </authorList>
    </citation>
    <scope>NUCLEOTIDE SEQUENCE [LARGE SCALE GENOMIC DNA]</scope>
    <source>
        <strain evidence="1 2">CBS 118157</strain>
    </source>
</reference>
<dbReference type="RefSeq" id="XP_013319176.1">
    <property type="nucleotide sequence ID" value="XM_013463722.1"/>
</dbReference>
<proteinExistence type="predicted"/>
<evidence type="ECO:0000313" key="2">
    <source>
        <dbReference type="Proteomes" id="UP000054342"/>
    </source>
</evidence>
<keyword evidence="2" id="KW-1185">Reference proteome</keyword>
<organism evidence="1 2">
    <name type="scientific">Exophiala xenobiotica</name>
    <dbReference type="NCBI Taxonomy" id="348802"/>
    <lineage>
        <taxon>Eukaryota</taxon>
        <taxon>Fungi</taxon>
        <taxon>Dikarya</taxon>
        <taxon>Ascomycota</taxon>
        <taxon>Pezizomycotina</taxon>
        <taxon>Eurotiomycetes</taxon>
        <taxon>Chaetothyriomycetidae</taxon>
        <taxon>Chaetothyriales</taxon>
        <taxon>Herpotrichiellaceae</taxon>
        <taxon>Exophiala</taxon>
    </lineage>
</organism>
<dbReference type="GeneID" id="25325005"/>
<sequence>MLFLLMKHGKQFTGDLVREVKAAVRKKLSPRHVPKFIFETPEIPCTVNGKKVELSVKQIVSGEIVKPSGTLANPQSLQYYYRFAKDENLVIEPQTKL</sequence>
<gene>
    <name evidence="1" type="ORF">PV05_03097</name>
</gene>